<organism evidence="8 9">
    <name type="scientific">Escallonia rubra</name>
    <dbReference type="NCBI Taxonomy" id="112253"/>
    <lineage>
        <taxon>Eukaryota</taxon>
        <taxon>Viridiplantae</taxon>
        <taxon>Streptophyta</taxon>
        <taxon>Embryophyta</taxon>
        <taxon>Tracheophyta</taxon>
        <taxon>Spermatophyta</taxon>
        <taxon>Magnoliopsida</taxon>
        <taxon>eudicotyledons</taxon>
        <taxon>Gunneridae</taxon>
        <taxon>Pentapetalae</taxon>
        <taxon>asterids</taxon>
        <taxon>campanulids</taxon>
        <taxon>Escalloniales</taxon>
        <taxon>Escalloniaceae</taxon>
        <taxon>Escallonia</taxon>
    </lineage>
</organism>
<evidence type="ECO:0000256" key="3">
    <source>
        <dbReference type="ARBA" id="ARBA00022525"/>
    </source>
</evidence>
<evidence type="ECO:0000256" key="5">
    <source>
        <dbReference type="ARBA" id="ARBA00022729"/>
    </source>
</evidence>
<evidence type="ECO:0000256" key="1">
    <source>
        <dbReference type="ARBA" id="ARBA00004613"/>
    </source>
</evidence>
<dbReference type="AlphaFoldDB" id="A0AA88RS23"/>
<gene>
    <name evidence="8" type="ORF">RJ640_011678</name>
</gene>
<dbReference type="GO" id="GO:0019722">
    <property type="term" value="P:calcium-mediated signaling"/>
    <property type="evidence" value="ECO:0007669"/>
    <property type="project" value="TreeGrafter"/>
</dbReference>
<keyword evidence="5 7" id="KW-0732">Signal</keyword>
<accession>A0AA88RS23</accession>
<name>A0AA88RS23_9ASTE</name>
<keyword evidence="3" id="KW-0964">Secreted</keyword>
<dbReference type="EMBL" id="JAVXUO010000598">
    <property type="protein sequence ID" value="KAK2990909.1"/>
    <property type="molecule type" value="Genomic_DNA"/>
</dbReference>
<evidence type="ECO:0000313" key="9">
    <source>
        <dbReference type="Proteomes" id="UP001187471"/>
    </source>
</evidence>
<feature type="signal peptide" evidence="7">
    <location>
        <begin position="1"/>
        <end position="29"/>
    </location>
</feature>
<evidence type="ECO:0000256" key="7">
    <source>
        <dbReference type="SAM" id="SignalP"/>
    </source>
</evidence>
<comment type="subcellular location">
    <subcellularLocation>
        <location evidence="1">Secreted</location>
    </subcellularLocation>
</comment>
<dbReference type="Pfam" id="PF05498">
    <property type="entry name" value="RALF"/>
    <property type="match status" value="1"/>
</dbReference>
<proteinExistence type="inferred from homology"/>
<reference evidence="8" key="1">
    <citation type="submission" date="2022-12" db="EMBL/GenBank/DDBJ databases">
        <title>Draft genome assemblies for two species of Escallonia (Escalloniales).</title>
        <authorList>
            <person name="Chanderbali A."/>
            <person name="Dervinis C."/>
            <person name="Anghel I."/>
            <person name="Soltis D."/>
            <person name="Soltis P."/>
            <person name="Zapata F."/>
        </authorList>
    </citation>
    <scope>NUCLEOTIDE SEQUENCE</scope>
    <source>
        <strain evidence="8">UCBG92.1500</strain>
        <tissue evidence="8">Leaf</tissue>
    </source>
</reference>
<sequence>METNFSKTLLHLSFLLPLILLCLEDAVSGLNVAYTPCNGSIGERNEGLEALMEPESRRFLEQKKHISPGALNRDKPVCNAGASGEAYTETGGCLPPPSNTYTRGCSKYYRCTRYS</sequence>
<keyword evidence="4" id="KW-0372">Hormone</keyword>
<comment type="similarity">
    <text evidence="2">Belongs to the plant rapid alkalinization factor (RALF) family.</text>
</comment>
<dbReference type="GO" id="GO:0009506">
    <property type="term" value="C:plasmodesma"/>
    <property type="evidence" value="ECO:0007669"/>
    <property type="project" value="TreeGrafter"/>
</dbReference>
<dbReference type="PANTHER" id="PTHR33136">
    <property type="entry name" value="RAPID ALKALINIZATION FACTOR-LIKE"/>
    <property type="match status" value="1"/>
</dbReference>
<feature type="chain" id="PRO_5041667376" evidence="7">
    <location>
        <begin position="30"/>
        <end position="115"/>
    </location>
</feature>
<evidence type="ECO:0000256" key="6">
    <source>
        <dbReference type="ARBA" id="ARBA00023157"/>
    </source>
</evidence>
<dbReference type="GO" id="GO:0005179">
    <property type="term" value="F:hormone activity"/>
    <property type="evidence" value="ECO:0007669"/>
    <property type="project" value="UniProtKB-KW"/>
</dbReference>
<keyword evidence="6" id="KW-1015">Disulfide bond</keyword>
<dbReference type="Proteomes" id="UP001187471">
    <property type="component" value="Unassembled WGS sequence"/>
</dbReference>
<protein>
    <submittedName>
        <fullName evidence="8">Uncharacterized protein</fullName>
    </submittedName>
</protein>
<evidence type="ECO:0000313" key="8">
    <source>
        <dbReference type="EMBL" id="KAK2990909.1"/>
    </source>
</evidence>
<dbReference type="InterPro" id="IPR008801">
    <property type="entry name" value="RALF"/>
</dbReference>
<comment type="caution">
    <text evidence="8">The sequence shown here is derived from an EMBL/GenBank/DDBJ whole genome shotgun (WGS) entry which is preliminary data.</text>
</comment>
<evidence type="ECO:0000256" key="4">
    <source>
        <dbReference type="ARBA" id="ARBA00022702"/>
    </source>
</evidence>
<keyword evidence="9" id="KW-1185">Reference proteome</keyword>
<evidence type="ECO:0000256" key="2">
    <source>
        <dbReference type="ARBA" id="ARBA00009178"/>
    </source>
</evidence>
<dbReference type="GO" id="GO:0005576">
    <property type="term" value="C:extracellular region"/>
    <property type="evidence" value="ECO:0007669"/>
    <property type="project" value="UniProtKB-SubCell"/>
</dbReference>
<dbReference type="PANTHER" id="PTHR33136:SF4">
    <property type="entry name" value="PROTEIN RALF-LIKE 32"/>
    <property type="match status" value="1"/>
</dbReference>